<dbReference type="InterPro" id="IPR001909">
    <property type="entry name" value="KRAB"/>
</dbReference>
<name>A0AAW1BVJ4_CROAD</name>
<evidence type="ECO:0000259" key="1">
    <source>
        <dbReference type="PROSITE" id="PS50805"/>
    </source>
</evidence>
<protein>
    <submittedName>
        <fullName evidence="2">Zinc finger protein</fullName>
    </submittedName>
</protein>
<proteinExistence type="predicted"/>
<evidence type="ECO:0000313" key="3">
    <source>
        <dbReference type="Proteomes" id="UP001474421"/>
    </source>
</evidence>
<organism evidence="2 3">
    <name type="scientific">Crotalus adamanteus</name>
    <name type="common">Eastern diamondback rattlesnake</name>
    <dbReference type="NCBI Taxonomy" id="8729"/>
    <lineage>
        <taxon>Eukaryota</taxon>
        <taxon>Metazoa</taxon>
        <taxon>Chordata</taxon>
        <taxon>Craniata</taxon>
        <taxon>Vertebrata</taxon>
        <taxon>Euteleostomi</taxon>
        <taxon>Lepidosauria</taxon>
        <taxon>Squamata</taxon>
        <taxon>Bifurcata</taxon>
        <taxon>Unidentata</taxon>
        <taxon>Episquamata</taxon>
        <taxon>Toxicofera</taxon>
        <taxon>Serpentes</taxon>
        <taxon>Colubroidea</taxon>
        <taxon>Viperidae</taxon>
        <taxon>Crotalinae</taxon>
        <taxon>Crotalus</taxon>
    </lineage>
</organism>
<gene>
    <name evidence="2" type="ORF">NXF25_004146</name>
</gene>
<feature type="domain" description="KRAB" evidence="1">
    <location>
        <begin position="1"/>
        <end position="70"/>
    </location>
</feature>
<comment type="caution">
    <text evidence="2">The sequence shown here is derived from an EMBL/GenBank/DDBJ whole genome shotgun (WGS) entry which is preliminary data.</text>
</comment>
<dbReference type="PROSITE" id="PS50805">
    <property type="entry name" value="KRAB"/>
    <property type="match status" value="1"/>
</dbReference>
<dbReference type="EMBL" id="JAOTOJ010000002">
    <property type="protein sequence ID" value="KAK9405372.1"/>
    <property type="molecule type" value="Genomic_DNA"/>
</dbReference>
<dbReference type="InterPro" id="IPR036051">
    <property type="entry name" value="KRAB_dom_sf"/>
</dbReference>
<dbReference type="Pfam" id="PF01352">
    <property type="entry name" value="KRAB"/>
    <property type="match status" value="1"/>
</dbReference>
<accession>A0AAW1BVJ4</accession>
<evidence type="ECO:0000313" key="2">
    <source>
        <dbReference type="EMBL" id="KAK9405372.1"/>
    </source>
</evidence>
<dbReference type="AlphaFoldDB" id="A0AAW1BVJ4"/>
<dbReference type="Proteomes" id="UP001474421">
    <property type="component" value="Unassembled WGS sequence"/>
</dbReference>
<dbReference type="GO" id="GO:0006355">
    <property type="term" value="P:regulation of DNA-templated transcription"/>
    <property type="evidence" value="ECO:0007669"/>
    <property type="project" value="InterPro"/>
</dbReference>
<reference evidence="2 3" key="1">
    <citation type="journal article" date="2024" name="Proc. Natl. Acad. Sci. U.S.A.">
        <title>The genetic regulatory architecture and epigenomic basis for age-related changes in rattlesnake venom.</title>
        <authorList>
            <person name="Hogan M.P."/>
            <person name="Holding M.L."/>
            <person name="Nystrom G.S."/>
            <person name="Colston T.J."/>
            <person name="Bartlett D.A."/>
            <person name="Mason A.J."/>
            <person name="Ellsworth S.A."/>
            <person name="Rautsaw R.M."/>
            <person name="Lawrence K.C."/>
            <person name="Strickland J.L."/>
            <person name="He B."/>
            <person name="Fraser P."/>
            <person name="Margres M.J."/>
            <person name="Gilbert D.M."/>
            <person name="Gibbs H.L."/>
            <person name="Parkinson C.L."/>
            <person name="Rokyta D.R."/>
        </authorList>
    </citation>
    <scope>NUCLEOTIDE SEQUENCE [LARGE SCALE GENOMIC DNA]</scope>
    <source>
        <strain evidence="2">DRR0105</strain>
    </source>
</reference>
<dbReference type="Gene3D" id="6.10.140.140">
    <property type="match status" value="1"/>
</dbReference>
<dbReference type="SUPFAM" id="SSF109640">
    <property type="entry name" value="KRAB domain (Kruppel-associated box)"/>
    <property type="match status" value="1"/>
</dbReference>
<keyword evidence="3" id="KW-1185">Reference proteome</keyword>
<sequence>MEEGALVDAEEKALHREVMLENAKNMASLGGDVKIEGSSQAVATPFLTVKKEDAEKMSEKERLGGKEELKKYSSFQCADIGSFLHRIPNLWGLRVLQLSRGRVHAHPYSFNRGVSEHTWLCSISA</sequence>